<feature type="region of interest" description="Disordered" evidence="1">
    <location>
        <begin position="80"/>
        <end position="164"/>
    </location>
</feature>
<reference evidence="2 3" key="1">
    <citation type="journal article" date="2024" name="BMC Genomics">
        <title>Genome assembly of redclaw crayfish (Cherax quadricarinatus) provides insights into its immune adaptation and hypoxia tolerance.</title>
        <authorList>
            <person name="Liu Z."/>
            <person name="Zheng J."/>
            <person name="Li H."/>
            <person name="Fang K."/>
            <person name="Wang S."/>
            <person name="He J."/>
            <person name="Zhou D."/>
            <person name="Weng S."/>
            <person name="Chi M."/>
            <person name="Gu Z."/>
            <person name="He J."/>
            <person name="Li F."/>
            <person name="Wang M."/>
        </authorList>
    </citation>
    <scope>NUCLEOTIDE SEQUENCE [LARGE SCALE GENOMIC DNA]</scope>
    <source>
        <strain evidence="2">ZL_2023a</strain>
    </source>
</reference>
<dbReference type="EMBL" id="JARKIK010000602">
    <property type="protein sequence ID" value="KAK8720297.1"/>
    <property type="molecule type" value="Genomic_DNA"/>
</dbReference>
<comment type="caution">
    <text evidence="2">The sequence shown here is derived from an EMBL/GenBank/DDBJ whole genome shotgun (WGS) entry which is preliminary data.</text>
</comment>
<feature type="compositionally biased region" description="Basic residues" evidence="1">
    <location>
        <begin position="29"/>
        <end position="39"/>
    </location>
</feature>
<dbReference type="Proteomes" id="UP001445076">
    <property type="component" value="Unassembled WGS sequence"/>
</dbReference>
<protein>
    <submittedName>
        <fullName evidence="2">Uncharacterized protein</fullName>
    </submittedName>
</protein>
<feature type="compositionally biased region" description="Low complexity" evidence="1">
    <location>
        <begin position="112"/>
        <end position="121"/>
    </location>
</feature>
<keyword evidence="3" id="KW-1185">Reference proteome</keyword>
<sequence length="164" mass="17697">VVSTPPSMTGPHHHHHLVVSTPPSMAGLHPHHHHHHHHPPIFAMPSFTTQITEEVEHNTNDQDKTLLENNDDIMNILSETETAAEDHSHHGQSPPEAEITRMGEDAGDFARSSKAAKMSSSDNPSGTNKKLQMIASIDDTVVEVPGGHPGHHGSDSGPYPESAS</sequence>
<evidence type="ECO:0000256" key="1">
    <source>
        <dbReference type="SAM" id="MobiDB-lite"/>
    </source>
</evidence>
<evidence type="ECO:0000313" key="3">
    <source>
        <dbReference type="Proteomes" id="UP001445076"/>
    </source>
</evidence>
<dbReference type="AlphaFoldDB" id="A0AAW0VTA2"/>
<organism evidence="2 3">
    <name type="scientific">Cherax quadricarinatus</name>
    <name type="common">Australian red claw crayfish</name>
    <dbReference type="NCBI Taxonomy" id="27406"/>
    <lineage>
        <taxon>Eukaryota</taxon>
        <taxon>Metazoa</taxon>
        <taxon>Ecdysozoa</taxon>
        <taxon>Arthropoda</taxon>
        <taxon>Crustacea</taxon>
        <taxon>Multicrustacea</taxon>
        <taxon>Malacostraca</taxon>
        <taxon>Eumalacostraca</taxon>
        <taxon>Eucarida</taxon>
        <taxon>Decapoda</taxon>
        <taxon>Pleocyemata</taxon>
        <taxon>Astacidea</taxon>
        <taxon>Parastacoidea</taxon>
        <taxon>Parastacidae</taxon>
        <taxon>Cherax</taxon>
    </lineage>
</organism>
<evidence type="ECO:0000313" key="2">
    <source>
        <dbReference type="EMBL" id="KAK8720297.1"/>
    </source>
</evidence>
<proteinExistence type="predicted"/>
<gene>
    <name evidence="2" type="ORF">OTU49_013428</name>
</gene>
<feature type="non-terminal residue" evidence="2">
    <location>
        <position position="164"/>
    </location>
</feature>
<feature type="region of interest" description="Disordered" evidence="1">
    <location>
        <begin position="1"/>
        <end position="42"/>
    </location>
</feature>
<feature type="non-terminal residue" evidence="2">
    <location>
        <position position="1"/>
    </location>
</feature>
<accession>A0AAW0VTA2</accession>
<name>A0AAW0VTA2_CHEQU</name>